<proteinExistence type="predicted"/>
<comment type="caution">
    <text evidence="1">The sequence shown here is derived from an EMBL/GenBank/DDBJ whole genome shotgun (WGS) entry which is preliminary data.</text>
</comment>
<accession>A0A644V7P7</accession>
<evidence type="ECO:0008006" key="2">
    <source>
        <dbReference type="Google" id="ProtNLM"/>
    </source>
</evidence>
<name>A0A644V7P7_9ZZZZ</name>
<sequence>MKIKNILSFSFSLVIFSIFIFNRSLALQIKNVNYSANNNNDRWIEIFNDGSDIPDFTSNIYKIVDSEDERSHGINELLGGVSFLASTSVFISPSTNIPNGSGGQVFRSPYKLNKTSGYIILFANGVRECFSYGGVICPETHNEGIVEEGSTSSISSETKTSTTEKIVYIYIPENNQHKYGDIQILLPEERIVPALAEVEYEVKVTDSKKQIIKDLNFIWSFGGRRITYYVK</sequence>
<protein>
    <recommendedName>
        <fullName evidence="2">LTD domain-containing protein</fullName>
    </recommendedName>
</protein>
<dbReference type="AlphaFoldDB" id="A0A644V7P7"/>
<reference evidence="1" key="1">
    <citation type="submission" date="2019-08" db="EMBL/GenBank/DDBJ databases">
        <authorList>
            <person name="Kucharzyk K."/>
            <person name="Murdoch R.W."/>
            <person name="Higgins S."/>
            <person name="Loffler F."/>
        </authorList>
    </citation>
    <scope>NUCLEOTIDE SEQUENCE</scope>
</reference>
<organism evidence="1">
    <name type="scientific">bioreactor metagenome</name>
    <dbReference type="NCBI Taxonomy" id="1076179"/>
    <lineage>
        <taxon>unclassified sequences</taxon>
        <taxon>metagenomes</taxon>
        <taxon>ecological metagenomes</taxon>
    </lineage>
</organism>
<evidence type="ECO:0000313" key="1">
    <source>
        <dbReference type="EMBL" id="MPL87221.1"/>
    </source>
</evidence>
<gene>
    <name evidence="1" type="ORF">SDC9_33216</name>
</gene>
<dbReference type="EMBL" id="VSSQ01000235">
    <property type="protein sequence ID" value="MPL87221.1"/>
    <property type="molecule type" value="Genomic_DNA"/>
</dbReference>